<dbReference type="InterPro" id="IPR027304">
    <property type="entry name" value="Trigger_fact/SurA_dom_sf"/>
</dbReference>
<dbReference type="InterPro" id="IPR050280">
    <property type="entry name" value="OMP_Chaperone_SurA"/>
</dbReference>
<keyword evidence="1" id="KW-0732">Signal</keyword>
<feature type="domain" description="PpiC" evidence="3">
    <location>
        <begin position="302"/>
        <end position="399"/>
    </location>
</feature>
<organism evidence="4 5">
    <name type="scientific">Prevotella pallens</name>
    <dbReference type="NCBI Taxonomy" id="60133"/>
    <lineage>
        <taxon>Bacteria</taxon>
        <taxon>Pseudomonadati</taxon>
        <taxon>Bacteroidota</taxon>
        <taxon>Bacteroidia</taxon>
        <taxon>Bacteroidales</taxon>
        <taxon>Prevotellaceae</taxon>
        <taxon>Prevotella</taxon>
    </lineage>
</organism>
<dbReference type="RefSeq" id="WP_115083595.1">
    <property type="nucleotide sequence ID" value="NZ_UGTP01000001.1"/>
</dbReference>
<dbReference type="GO" id="GO:0003755">
    <property type="term" value="F:peptidyl-prolyl cis-trans isomerase activity"/>
    <property type="evidence" value="ECO:0007669"/>
    <property type="project" value="UniProtKB-KW"/>
</dbReference>
<feature type="domain" description="PpiC" evidence="3">
    <location>
        <begin position="197"/>
        <end position="299"/>
    </location>
</feature>
<keyword evidence="2" id="KW-0697">Rotamase</keyword>
<dbReference type="EMBL" id="UGTP01000001">
    <property type="protein sequence ID" value="SUC12948.1"/>
    <property type="molecule type" value="Genomic_DNA"/>
</dbReference>
<protein>
    <submittedName>
        <fullName evidence="4">Foldase protein prsA</fullName>
        <ecNumber evidence="4">5.2.1.8</ecNumber>
    </submittedName>
</protein>
<accession>A0A379F2T6</accession>
<dbReference type="InterPro" id="IPR000297">
    <property type="entry name" value="PPIase_PpiC"/>
</dbReference>
<gene>
    <name evidence="4" type="primary">prsA_1</name>
    <name evidence="4" type="ORF">NCTC13043_01568</name>
</gene>
<dbReference type="InterPro" id="IPR023058">
    <property type="entry name" value="PPIase_PpiC_CS"/>
</dbReference>
<reference evidence="4 5" key="1">
    <citation type="submission" date="2018-06" db="EMBL/GenBank/DDBJ databases">
        <authorList>
            <consortium name="Pathogen Informatics"/>
            <person name="Doyle S."/>
        </authorList>
    </citation>
    <scope>NUCLEOTIDE SEQUENCE [LARGE SCALE GENOMIC DNA]</scope>
    <source>
        <strain evidence="4 5">NCTC13043</strain>
    </source>
</reference>
<dbReference type="InterPro" id="IPR046357">
    <property type="entry name" value="PPIase_dom_sf"/>
</dbReference>
<dbReference type="GeneID" id="78571243"/>
<proteinExistence type="predicted"/>
<dbReference type="PANTHER" id="PTHR47637">
    <property type="entry name" value="CHAPERONE SURA"/>
    <property type="match status" value="1"/>
</dbReference>
<evidence type="ECO:0000313" key="4">
    <source>
        <dbReference type="EMBL" id="SUC12948.1"/>
    </source>
</evidence>
<evidence type="ECO:0000256" key="1">
    <source>
        <dbReference type="ARBA" id="ARBA00022729"/>
    </source>
</evidence>
<sequence>MNLKKYCVIFIFVGTVLTMMGVPAKMLSISKPLLGNDSANVDKENPESVVDEVLWVVGDEPILKSDLEIMRLQSEADGKKWKKNPNCEILEQLAVQKLFLHQAALDSISVTEAEVMQSVEQQINAWISFPQIGSKEKLEEYQHKSIAQIRQDLHDDFKNRLLIERMQEKLVGDVKVSPAEVREYFKKLPTDSIPLIPTNVEVQILTQTPKIDPEEIERIKDQLRNYTDRVTKGETSFETLARLYSEDTESARRGGELGYMGRGMLDPTFAAAAFNLTDPKKISKIVESEFGYHIIQLIDRRGDKINCRHILLKPKVSDAAINAAMHRLDSISNDIKAGKFTFDDATSYLSDDKDTKNNHGLMMNVRGATRTSHFAMKELPSEVAHIVDTMKVGEISAPFTMKNSREQEVCAIIKLKSRIDEHRATITEDLQPMKDIVVAKKRQEVIRNWIEKKIKETYVKMAPEYRDCDFEYEGWVR</sequence>
<name>A0A379F2T6_9BACT</name>
<dbReference type="PROSITE" id="PS50198">
    <property type="entry name" value="PPIC_PPIASE_2"/>
    <property type="match status" value="2"/>
</dbReference>
<evidence type="ECO:0000256" key="2">
    <source>
        <dbReference type="PROSITE-ProRule" id="PRU00278"/>
    </source>
</evidence>
<evidence type="ECO:0000313" key="5">
    <source>
        <dbReference type="Proteomes" id="UP000254235"/>
    </source>
</evidence>
<evidence type="ECO:0000259" key="3">
    <source>
        <dbReference type="PROSITE" id="PS50198"/>
    </source>
</evidence>
<dbReference type="Gene3D" id="1.10.4030.10">
    <property type="entry name" value="Porin chaperone SurA, peptide-binding domain"/>
    <property type="match status" value="1"/>
</dbReference>
<dbReference type="SUPFAM" id="SSF54534">
    <property type="entry name" value="FKBP-like"/>
    <property type="match status" value="2"/>
</dbReference>
<dbReference type="Proteomes" id="UP000254235">
    <property type="component" value="Unassembled WGS sequence"/>
</dbReference>
<dbReference type="EC" id="5.2.1.8" evidence="4"/>
<dbReference type="Gene3D" id="3.10.50.40">
    <property type="match status" value="2"/>
</dbReference>
<dbReference type="AlphaFoldDB" id="A0A379F2T6"/>
<dbReference type="PROSITE" id="PS01096">
    <property type="entry name" value="PPIC_PPIASE_1"/>
    <property type="match status" value="1"/>
</dbReference>
<dbReference type="PANTHER" id="PTHR47637:SF1">
    <property type="entry name" value="CHAPERONE SURA"/>
    <property type="match status" value="1"/>
</dbReference>
<keyword evidence="2 4" id="KW-0413">Isomerase</keyword>
<dbReference type="SUPFAM" id="SSF109998">
    <property type="entry name" value="Triger factor/SurA peptide-binding domain-like"/>
    <property type="match status" value="1"/>
</dbReference>
<dbReference type="OrthoDB" id="14196at2"/>
<dbReference type="Pfam" id="PF00639">
    <property type="entry name" value="Rotamase"/>
    <property type="match status" value="2"/>
</dbReference>